<evidence type="ECO:0000313" key="1">
    <source>
        <dbReference type="EMBL" id="UOO82561.1"/>
    </source>
</evidence>
<dbReference type="Gene3D" id="3.30.70.2540">
    <property type="entry name" value="CRISPR-associated endoribonuclease Cas6/Csy4"/>
    <property type="match status" value="1"/>
</dbReference>
<dbReference type="CDD" id="cd09739">
    <property type="entry name" value="Cas6_I-F"/>
    <property type="match status" value="1"/>
</dbReference>
<dbReference type="RefSeq" id="WP_244786388.1">
    <property type="nucleotide sequence ID" value="NZ_CP091508.1"/>
</dbReference>
<name>A0ABY4DU36_9NEIS</name>
<gene>
    <name evidence="1" type="primary">cas6f</name>
    <name evidence="1" type="ORF">LVJ83_03610</name>
</gene>
<dbReference type="Proteomes" id="UP000829817">
    <property type="component" value="Chromosome"/>
</dbReference>
<keyword evidence="2" id="KW-1185">Reference proteome</keyword>
<evidence type="ECO:0000313" key="2">
    <source>
        <dbReference type="Proteomes" id="UP000829817"/>
    </source>
</evidence>
<dbReference type="InterPro" id="IPR042564">
    <property type="entry name" value="CRISPR-Cas6/Csy4_sf"/>
</dbReference>
<dbReference type="InterPro" id="IPR013396">
    <property type="entry name" value="CRISPR-assoc_prot_Csy4"/>
</dbReference>
<dbReference type="Pfam" id="PF09618">
    <property type="entry name" value="Cas_Csy4"/>
    <property type="match status" value="1"/>
</dbReference>
<sequence>MNLSHYIELKAIPQADMMQAEVISHLMQQIHRRLPTYAGRIGTAFPGYSQQRTLGGIIRLFGSRADIQQLHDALQTLADYALIDAPAAVPSTHRHAVFARWQPKGQSDRRRAESRLKAQGLSDSEICQRLYNKQLKQTDLRIPFVQMYSSSTGQHFPLWITCRSKSQMQTGLFNSYGLSHTTTVPAF</sequence>
<accession>A0ABY4DU36</accession>
<proteinExistence type="predicted"/>
<organism evidence="1 2">
    <name type="scientific">Uruburuella testudinis</name>
    <dbReference type="NCBI Taxonomy" id="1282863"/>
    <lineage>
        <taxon>Bacteria</taxon>
        <taxon>Pseudomonadati</taxon>
        <taxon>Pseudomonadota</taxon>
        <taxon>Betaproteobacteria</taxon>
        <taxon>Neisseriales</taxon>
        <taxon>Neisseriaceae</taxon>
        <taxon>Uruburuella</taxon>
    </lineage>
</organism>
<protein>
    <submittedName>
        <fullName evidence="1">Type I-F CRISPR-associated endoribonuclease Cas6/Csy4</fullName>
    </submittedName>
</protein>
<dbReference type="NCBIfam" id="TIGR02563">
    <property type="entry name" value="cas_Csy4"/>
    <property type="match status" value="1"/>
</dbReference>
<dbReference type="EMBL" id="CP091508">
    <property type="protein sequence ID" value="UOO82561.1"/>
    <property type="molecule type" value="Genomic_DNA"/>
</dbReference>
<reference evidence="1 2" key="1">
    <citation type="journal article" date="2022" name="Res Sq">
        <title>Evolution of multicellular longitudinally dividing oral cavity symbionts (Neisseriaceae).</title>
        <authorList>
            <person name="Nyongesa S."/>
            <person name="Weber P."/>
            <person name="Bernet E."/>
            <person name="Pullido F."/>
            <person name="Nieckarz M."/>
            <person name="Delaby M."/>
            <person name="Nieves C."/>
            <person name="Viehboeck T."/>
            <person name="Krause N."/>
            <person name="Rivera-Millot A."/>
            <person name="Nakamura A."/>
            <person name="Vischer N."/>
            <person name="VanNieuwenhze M."/>
            <person name="Brun Y."/>
            <person name="Cava F."/>
            <person name="Bulgheresi S."/>
            <person name="Veyrier F."/>
        </authorList>
    </citation>
    <scope>NUCLEOTIDE SEQUENCE [LARGE SCALE GENOMIC DNA]</scope>
    <source>
        <strain evidence="1 2">CCUG 63373m</strain>
    </source>
</reference>